<dbReference type="InterPro" id="IPR025737">
    <property type="entry name" value="FApF"/>
</dbReference>
<reference evidence="2 3" key="1">
    <citation type="submission" date="2020-08" db="EMBL/GenBank/DDBJ databases">
        <title>Genomic Encyclopedia of Type Strains, Phase IV (KMG-IV): sequencing the most valuable type-strain genomes for metagenomic binning, comparative biology and taxonomic classification.</title>
        <authorList>
            <person name="Goeker M."/>
        </authorList>
    </citation>
    <scope>NUCLEOTIDE SEQUENCE [LARGE SCALE GENOMIC DNA]</scope>
    <source>
        <strain evidence="2 3">DSM 106739</strain>
    </source>
</reference>
<proteinExistence type="predicted"/>
<dbReference type="Proteomes" id="UP000561045">
    <property type="component" value="Unassembled WGS sequence"/>
</dbReference>
<dbReference type="EMBL" id="JACIET010000002">
    <property type="protein sequence ID" value="MBB4013307.1"/>
    <property type="molecule type" value="Genomic_DNA"/>
</dbReference>
<evidence type="ECO:0008006" key="4">
    <source>
        <dbReference type="Google" id="ProtNLM"/>
    </source>
</evidence>
<gene>
    <name evidence="2" type="ORF">GGR36_002653</name>
</gene>
<evidence type="ECO:0000256" key="1">
    <source>
        <dbReference type="SAM" id="SignalP"/>
    </source>
</evidence>
<name>A0A840BSG4_9RHOO</name>
<organism evidence="2 3">
    <name type="scientific">Niveibacterium umoris</name>
    <dbReference type="NCBI Taxonomy" id="1193620"/>
    <lineage>
        <taxon>Bacteria</taxon>
        <taxon>Pseudomonadati</taxon>
        <taxon>Pseudomonadota</taxon>
        <taxon>Betaproteobacteria</taxon>
        <taxon>Rhodocyclales</taxon>
        <taxon>Rhodocyclaceae</taxon>
        <taxon>Niveibacterium</taxon>
    </lineage>
</organism>
<evidence type="ECO:0000313" key="2">
    <source>
        <dbReference type="EMBL" id="MBB4013307.1"/>
    </source>
</evidence>
<feature type="chain" id="PRO_5032860896" description="Transporter" evidence="1">
    <location>
        <begin position="18"/>
        <end position="242"/>
    </location>
</feature>
<dbReference type="AlphaFoldDB" id="A0A840BSG4"/>
<keyword evidence="3" id="KW-1185">Reference proteome</keyword>
<accession>A0A840BSG4</accession>
<protein>
    <recommendedName>
        <fullName evidence="4">Transporter</fullName>
    </recommendedName>
</protein>
<sequence>MRSILIMLGLLPLAAEAAHPLYTDDTGTQGAGGWQLELNADRNLQRDGSPATMLGNATLTFGATDTLDAFVSASWLRQWDGESSRQGAGDVALGVKWRALESGGFALALKPAVQLPTGSREAGLGNGQAFYSLGLIASWSGEDWMLMANAGAAYLTADTGNRKRIYSVAGGGFYRVTPTVRLAGELVSYSSSDLAQSEDPAFATLGLIYSPADTLDFDVGIRAGLNDAIFRSSFGAGVTWRW</sequence>
<keyword evidence="1" id="KW-0732">Signal</keyword>
<feature type="signal peptide" evidence="1">
    <location>
        <begin position="1"/>
        <end position="17"/>
    </location>
</feature>
<dbReference type="RefSeq" id="WP_183635198.1">
    <property type="nucleotide sequence ID" value="NZ_BAABLE010000005.1"/>
</dbReference>
<dbReference type="Pfam" id="PF13557">
    <property type="entry name" value="Phenol_MetA_deg"/>
    <property type="match status" value="1"/>
</dbReference>
<evidence type="ECO:0000313" key="3">
    <source>
        <dbReference type="Proteomes" id="UP000561045"/>
    </source>
</evidence>
<comment type="caution">
    <text evidence="2">The sequence shown here is derived from an EMBL/GenBank/DDBJ whole genome shotgun (WGS) entry which is preliminary data.</text>
</comment>